<dbReference type="InterPro" id="IPR038408">
    <property type="entry name" value="GNK2_sf"/>
</dbReference>
<evidence type="ECO:0000256" key="12">
    <source>
        <dbReference type="ARBA" id="ARBA00023170"/>
    </source>
</evidence>
<dbReference type="Pfam" id="PF01657">
    <property type="entry name" value="Stress-antifung"/>
    <property type="match status" value="2"/>
</dbReference>
<dbReference type="Gene3D" id="1.10.510.10">
    <property type="entry name" value="Transferase(Phosphotransferase) domain 1"/>
    <property type="match status" value="1"/>
</dbReference>
<dbReference type="PROSITE" id="PS51473">
    <property type="entry name" value="GNK2"/>
    <property type="match status" value="2"/>
</dbReference>
<keyword evidence="12" id="KW-0675">Receptor</keyword>
<dbReference type="InterPro" id="IPR000719">
    <property type="entry name" value="Prot_kinase_dom"/>
</dbReference>
<evidence type="ECO:0000259" key="15">
    <source>
        <dbReference type="PROSITE" id="PS50011"/>
    </source>
</evidence>
<dbReference type="SMART" id="SM00220">
    <property type="entry name" value="S_TKc"/>
    <property type="match status" value="1"/>
</dbReference>
<evidence type="ECO:0000256" key="6">
    <source>
        <dbReference type="ARBA" id="ARBA00022737"/>
    </source>
</evidence>
<gene>
    <name evidence="17" type="ORF">F3Y22_tig00110556pilonHSYRG00083</name>
</gene>
<dbReference type="CDD" id="cd23509">
    <property type="entry name" value="Gnk2-like"/>
    <property type="match status" value="2"/>
</dbReference>
<keyword evidence="3" id="KW-0808">Transferase</keyword>
<proteinExistence type="predicted"/>
<dbReference type="GO" id="GO:0005524">
    <property type="term" value="F:ATP binding"/>
    <property type="evidence" value="ECO:0007669"/>
    <property type="project" value="UniProtKB-KW"/>
</dbReference>
<dbReference type="InterPro" id="IPR008271">
    <property type="entry name" value="Ser/Thr_kinase_AS"/>
</dbReference>
<keyword evidence="9" id="KW-0067">ATP-binding</keyword>
<evidence type="ECO:0000256" key="7">
    <source>
        <dbReference type="ARBA" id="ARBA00022741"/>
    </source>
</evidence>
<accession>A0A6A3A7T2</accession>
<dbReference type="SUPFAM" id="SSF56112">
    <property type="entry name" value="Protein kinase-like (PK-like)"/>
    <property type="match status" value="1"/>
</dbReference>
<keyword evidence="11" id="KW-0472">Membrane</keyword>
<dbReference type="FunFam" id="1.10.510.10:FF:000467">
    <property type="entry name" value="Liguleless narrow1"/>
    <property type="match status" value="1"/>
</dbReference>
<comment type="caution">
    <text evidence="17">The sequence shown here is derived from an EMBL/GenBank/DDBJ whole genome shotgun (WGS) entry which is preliminary data.</text>
</comment>
<keyword evidence="7" id="KW-0547">Nucleotide-binding</keyword>
<evidence type="ECO:0000256" key="2">
    <source>
        <dbReference type="ARBA" id="ARBA00022527"/>
    </source>
</evidence>
<keyword evidence="4" id="KW-0812">Transmembrane</keyword>
<organism evidence="17 18">
    <name type="scientific">Hibiscus syriacus</name>
    <name type="common">Rose of Sharon</name>
    <dbReference type="NCBI Taxonomy" id="106335"/>
    <lineage>
        <taxon>Eukaryota</taxon>
        <taxon>Viridiplantae</taxon>
        <taxon>Streptophyta</taxon>
        <taxon>Embryophyta</taxon>
        <taxon>Tracheophyta</taxon>
        <taxon>Spermatophyta</taxon>
        <taxon>Magnoliopsida</taxon>
        <taxon>eudicotyledons</taxon>
        <taxon>Gunneridae</taxon>
        <taxon>Pentapetalae</taxon>
        <taxon>rosids</taxon>
        <taxon>malvids</taxon>
        <taxon>Malvales</taxon>
        <taxon>Malvaceae</taxon>
        <taxon>Malvoideae</taxon>
        <taxon>Hibiscus</taxon>
    </lineage>
</organism>
<evidence type="ECO:0000256" key="4">
    <source>
        <dbReference type="ARBA" id="ARBA00022692"/>
    </source>
</evidence>
<protein>
    <submittedName>
        <fullName evidence="17">DUF26 domain-containing protein 1</fullName>
    </submittedName>
</protein>
<keyword evidence="18" id="KW-1185">Reference proteome</keyword>
<dbReference type="InterPro" id="IPR011009">
    <property type="entry name" value="Kinase-like_dom_sf"/>
</dbReference>
<dbReference type="PROSITE" id="PS00108">
    <property type="entry name" value="PROTEIN_KINASE_ST"/>
    <property type="match status" value="1"/>
</dbReference>
<name>A0A6A3A7T2_HIBSY</name>
<evidence type="ECO:0000256" key="5">
    <source>
        <dbReference type="ARBA" id="ARBA00022729"/>
    </source>
</evidence>
<evidence type="ECO:0000256" key="11">
    <source>
        <dbReference type="ARBA" id="ARBA00023136"/>
    </source>
</evidence>
<evidence type="ECO:0000256" key="9">
    <source>
        <dbReference type="ARBA" id="ARBA00022840"/>
    </source>
</evidence>
<sequence length="714" mass="79606">MGGLKRLSPLQALKRSINNSPAEVNHRSLLSAATDNYSLSPRIIPVISSHFSHYKHEKTMVFLHKPRSLLLCFITIFKLISSIACQSATYNNHACLGPGNESATTGYISNLTVLLDSMSSKASDNSFYNDSLNGIYSLFLCRGDVSSDVCRFAYTMLLKTLTQVCPSDKSAIIWYDQCLLQYSDIDFLGQPWFFPRLLMWNTLNSTSPEEGNIGTLGLFYSLVDQAPYAENMFGTNEMVVGNGPGRRYGLVQCSRDLDVSGCSSCLGQLLNRTEECCIRRRGWRILSPSCFIRYEMYPFYNQTSSDSTGPPLEDEGKVGKSTRKIVVIDVSSIAGVFASALGAGFWYYSSSVKKRKQTGTSERILLRGSQGSTSDHLVEEDTYLYLSDEDHNREMYHLNLATIQAATNNFSIENKLGEGGFSPVYKVEKVTASVGGLTLKCFQGKMPNGKEIAVKRVSMNSKQEEDEKLLVYEYMANTSLDAFLLDPKKFKVLDWEKRLNIITGTEKGLQYLHEDSRLKIIHRDLKAINVLLDDDMNPKISDFGTARIFEGNQVEANTVRVIGTYGYMAPEYALEGLFSNKSDVYSFGVLMLEILSGKKNRGFYHPSVAWLLWNEGKRQELIDPNIARNHPIDEILKYIHVAFLCVQDNPALRPAMSSVILMLGSKSVNLPQPSTSPCSAARFLHTINPQPSDLPSSFSSKTSTYNQSSTTGSS</sequence>
<dbReference type="InterPro" id="IPR002902">
    <property type="entry name" value="GNK2"/>
</dbReference>
<dbReference type="Pfam" id="PF07714">
    <property type="entry name" value="PK_Tyr_Ser-Thr"/>
    <property type="match status" value="1"/>
</dbReference>
<evidence type="ECO:0000256" key="13">
    <source>
        <dbReference type="ARBA" id="ARBA00023180"/>
    </source>
</evidence>
<feature type="domain" description="Gnk2-homologous" evidence="16">
    <location>
        <begin position="89"/>
        <end position="187"/>
    </location>
</feature>
<evidence type="ECO:0000313" key="18">
    <source>
        <dbReference type="Proteomes" id="UP000436088"/>
    </source>
</evidence>
<evidence type="ECO:0000256" key="8">
    <source>
        <dbReference type="ARBA" id="ARBA00022777"/>
    </source>
</evidence>
<evidence type="ECO:0000256" key="14">
    <source>
        <dbReference type="SAM" id="MobiDB-lite"/>
    </source>
</evidence>
<keyword evidence="5" id="KW-0732">Signal</keyword>
<dbReference type="GO" id="GO:0005886">
    <property type="term" value="C:plasma membrane"/>
    <property type="evidence" value="ECO:0007669"/>
    <property type="project" value="TreeGrafter"/>
</dbReference>
<dbReference type="InterPro" id="IPR001245">
    <property type="entry name" value="Ser-Thr/Tyr_kinase_cat_dom"/>
</dbReference>
<keyword evidence="13" id="KW-0325">Glycoprotein</keyword>
<evidence type="ECO:0000256" key="10">
    <source>
        <dbReference type="ARBA" id="ARBA00022989"/>
    </source>
</evidence>
<feature type="domain" description="Gnk2-homologous" evidence="16">
    <location>
        <begin position="193"/>
        <end position="299"/>
    </location>
</feature>
<keyword evidence="6" id="KW-0677">Repeat</keyword>
<dbReference type="Proteomes" id="UP000436088">
    <property type="component" value="Unassembled WGS sequence"/>
</dbReference>
<dbReference type="EMBL" id="VEPZ02001028">
    <property type="protein sequence ID" value="KAE8700480.1"/>
    <property type="molecule type" value="Genomic_DNA"/>
</dbReference>
<evidence type="ECO:0000256" key="3">
    <source>
        <dbReference type="ARBA" id="ARBA00022679"/>
    </source>
</evidence>
<dbReference type="Gene3D" id="3.30.200.20">
    <property type="entry name" value="Phosphorylase Kinase, domain 1"/>
    <property type="match status" value="1"/>
</dbReference>
<evidence type="ECO:0000259" key="16">
    <source>
        <dbReference type="PROSITE" id="PS51473"/>
    </source>
</evidence>
<evidence type="ECO:0000313" key="17">
    <source>
        <dbReference type="EMBL" id="KAE8700480.1"/>
    </source>
</evidence>
<keyword evidence="8" id="KW-0418">Kinase</keyword>
<dbReference type="PANTHER" id="PTHR27002:SF804">
    <property type="entry name" value="OS02G0710500 PROTEIN"/>
    <property type="match status" value="1"/>
</dbReference>
<keyword evidence="10" id="KW-1133">Transmembrane helix</keyword>
<keyword evidence="2" id="KW-0723">Serine/threonine-protein kinase</keyword>
<dbReference type="GO" id="GO:0004674">
    <property type="term" value="F:protein serine/threonine kinase activity"/>
    <property type="evidence" value="ECO:0007669"/>
    <property type="project" value="UniProtKB-KW"/>
</dbReference>
<feature type="region of interest" description="Disordered" evidence="14">
    <location>
        <begin position="691"/>
        <end position="714"/>
    </location>
</feature>
<evidence type="ECO:0000256" key="1">
    <source>
        <dbReference type="ARBA" id="ARBA00004167"/>
    </source>
</evidence>
<feature type="domain" description="Protein kinase" evidence="15">
    <location>
        <begin position="410"/>
        <end position="668"/>
    </location>
</feature>
<dbReference type="PANTHER" id="PTHR27002">
    <property type="entry name" value="RECEPTOR-LIKE SERINE/THREONINE-PROTEIN KINASE SD1-8"/>
    <property type="match status" value="1"/>
</dbReference>
<comment type="subcellular location">
    <subcellularLocation>
        <location evidence="1">Membrane</location>
        <topology evidence="1">Single-pass membrane protein</topology>
    </subcellularLocation>
</comment>
<reference evidence="17" key="1">
    <citation type="submission" date="2019-09" db="EMBL/GenBank/DDBJ databases">
        <title>Draft genome information of white flower Hibiscus syriacus.</title>
        <authorList>
            <person name="Kim Y.-M."/>
        </authorList>
    </citation>
    <scope>NUCLEOTIDE SEQUENCE [LARGE SCALE GENOMIC DNA]</scope>
    <source>
        <strain evidence="17">YM2019G1</strain>
    </source>
</reference>
<dbReference type="AlphaFoldDB" id="A0A6A3A7T2"/>
<dbReference type="Gene3D" id="3.30.430.20">
    <property type="entry name" value="Gnk2 domain, C-X8-C-X2-C motif"/>
    <property type="match status" value="2"/>
</dbReference>
<dbReference type="PROSITE" id="PS50011">
    <property type="entry name" value="PROTEIN_KINASE_DOM"/>
    <property type="match status" value="1"/>
</dbReference>